<name>A0A1B1NB51_9MICO</name>
<gene>
    <name evidence="2" type="ORF">SGUI_1256</name>
</gene>
<evidence type="ECO:0000256" key="1">
    <source>
        <dbReference type="SAM" id="Phobius"/>
    </source>
</evidence>
<evidence type="ECO:0000313" key="3">
    <source>
        <dbReference type="Proteomes" id="UP000092482"/>
    </source>
</evidence>
<feature type="transmembrane region" description="Helical" evidence="1">
    <location>
        <begin position="55"/>
        <end position="76"/>
    </location>
</feature>
<dbReference type="AlphaFoldDB" id="A0A1B1NB51"/>
<keyword evidence="1" id="KW-0472">Membrane</keyword>
<dbReference type="STRING" id="1758689.SGUI_1256"/>
<sequence>MGTLVGLAAAVLLTGLFRSWGAAGSVVLAGIVVVGALTAGLVAVRWLLRQHEAVVLPGAFMILLVVVVLLASVALVLRGEPWLERGPFALSALLSAVLYQVFLVQVYLTGRQPALDVSLPGEGGAR</sequence>
<dbReference type="Proteomes" id="UP000092482">
    <property type="component" value="Chromosome"/>
</dbReference>
<evidence type="ECO:0000313" key="2">
    <source>
        <dbReference type="EMBL" id="ANS78652.1"/>
    </source>
</evidence>
<dbReference type="KEGG" id="serj:SGUI_1256"/>
<keyword evidence="1" id="KW-0812">Transmembrane</keyword>
<organism evidence="2 3">
    <name type="scientific">Serinicoccus hydrothermalis</name>
    <dbReference type="NCBI Taxonomy" id="1758689"/>
    <lineage>
        <taxon>Bacteria</taxon>
        <taxon>Bacillati</taxon>
        <taxon>Actinomycetota</taxon>
        <taxon>Actinomycetes</taxon>
        <taxon>Micrococcales</taxon>
        <taxon>Ornithinimicrobiaceae</taxon>
        <taxon>Serinicoccus</taxon>
    </lineage>
</organism>
<feature type="transmembrane region" description="Helical" evidence="1">
    <location>
        <begin position="88"/>
        <end position="108"/>
    </location>
</feature>
<reference evidence="2 3" key="1">
    <citation type="submission" date="2016-03" db="EMBL/GenBank/DDBJ databases">
        <title>Shallow-sea hydrothermal system.</title>
        <authorList>
            <person name="Tang K."/>
        </authorList>
    </citation>
    <scope>NUCLEOTIDE SEQUENCE [LARGE SCALE GENOMIC DNA]</scope>
    <source>
        <strain evidence="2 3">JLT9</strain>
    </source>
</reference>
<feature type="transmembrane region" description="Helical" evidence="1">
    <location>
        <begin position="28"/>
        <end position="48"/>
    </location>
</feature>
<dbReference type="EMBL" id="CP014989">
    <property type="protein sequence ID" value="ANS78652.1"/>
    <property type="molecule type" value="Genomic_DNA"/>
</dbReference>
<proteinExistence type="predicted"/>
<accession>A0A1B1NB51</accession>
<keyword evidence="3" id="KW-1185">Reference proteome</keyword>
<protein>
    <submittedName>
        <fullName evidence="2">Uncharacterized protein</fullName>
    </submittedName>
</protein>
<keyword evidence="1" id="KW-1133">Transmembrane helix</keyword>